<evidence type="ECO:0000256" key="2">
    <source>
        <dbReference type="ARBA" id="ARBA00022485"/>
    </source>
</evidence>
<dbReference type="Gramene" id="CML284CT">
    <property type="protein sequence ID" value="CML284CT"/>
    <property type="gene ID" value="CML284C"/>
</dbReference>
<evidence type="ECO:0000256" key="4">
    <source>
        <dbReference type="ARBA" id="ARBA00023002"/>
    </source>
</evidence>
<dbReference type="Pfam" id="PF04551">
    <property type="entry name" value="GcpE"/>
    <property type="match status" value="1"/>
</dbReference>
<name>M1VIF2_CYAM1</name>
<dbReference type="HAMAP" id="MF_00159">
    <property type="entry name" value="IspG"/>
    <property type="match status" value="1"/>
</dbReference>
<organism evidence="11 12">
    <name type="scientific">Cyanidioschyzon merolae (strain NIES-3377 / 10D)</name>
    <name type="common">Unicellular red alga</name>
    <dbReference type="NCBI Taxonomy" id="280699"/>
    <lineage>
        <taxon>Eukaryota</taxon>
        <taxon>Rhodophyta</taxon>
        <taxon>Bangiophyceae</taxon>
        <taxon>Cyanidiales</taxon>
        <taxon>Cyanidiaceae</taxon>
        <taxon>Cyanidioschyzon</taxon>
    </lineage>
</organism>
<dbReference type="eggNOG" id="ENOG502QSBY">
    <property type="taxonomic scope" value="Eukaryota"/>
</dbReference>
<keyword evidence="12" id="KW-1185">Reference proteome</keyword>
<evidence type="ECO:0000259" key="10">
    <source>
        <dbReference type="Pfam" id="PF26540"/>
    </source>
</evidence>
<dbReference type="HOGENOM" id="CLU_042258_0_0_1"/>
<keyword evidence="6" id="KW-0411">Iron-sulfur</keyword>
<dbReference type="GO" id="GO:0019288">
    <property type="term" value="P:isopentenyl diphosphate biosynthetic process, methylerythritol 4-phosphate pathway"/>
    <property type="evidence" value="ECO:0007669"/>
    <property type="project" value="TreeGrafter"/>
</dbReference>
<keyword evidence="2" id="KW-0004">4Fe-4S</keyword>
<dbReference type="EMBL" id="AP006494">
    <property type="protein sequence ID" value="BAM80863.1"/>
    <property type="molecule type" value="Genomic_DNA"/>
</dbReference>
<dbReference type="STRING" id="280699.M1VIF2"/>
<dbReference type="InterPro" id="IPR004588">
    <property type="entry name" value="IspG_bac-typ"/>
</dbReference>
<keyword evidence="4" id="KW-0560">Oxidoreductase</keyword>
<dbReference type="GO" id="GO:0016114">
    <property type="term" value="P:terpenoid biosynthetic process"/>
    <property type="evidence" value="ECO:0007669"/>
    <property type="project" value="InterPro"/>
</dbReference>
<evidence type="ECO:0000256" key="1">
    <source>
        <dbReference type="ARBA" id="ARBA00001966"/>
    </source>
</evidence>
<feature type="region of interest" description="Disordered" evidence="8">
    <location>
        <begin position="475"/>
        <end position="507"/>
    </location>
</feature>
<dbReference type="Gene3D" id="3.20.20.20">
    <property type="entry name" value="Dihydropteroate synthase-like"/>
    <property type="match status" value="1"/>
</dbReference>
<dbReference type="PANTHER" id="PTHR30454:SF0">
    <property type="entry name" value="4-HYDROXY-3-METHYLBUT-2-EN-1-YL DIPHOSPHATE SYNTHASE (FERREDOXIN), CHLOROPLASTIC"/>
    <property type="match status" value="1"/>
</dbReference>
<dbReference type="OrthoDB" id="419345at2759"/>
<accession>M1VIF2</accession>
<dbReference type="InterPro" id="IPR011005">
    <property type="entry name" value="Dihydropteroate_synth-like_sf"/>
</dbReference>
<evidence type="ECO:0000313" key="12">
    <source>
        <dbReference type="Proteomes" id="UP000007014"/>
    </source>
</evidence>
<feature type="domain" description="IspG C-terminal" evidence="10">
    <location>
        <begin position="382"/>
        <end position="469"/>
    </location>
</feature>
<keyword evidence="3" id="KW-0479">Metal-binding</keyword>
<dbReference type="NCBIfam" id="TIGR00612">
    <property type="entry name" value="ispG_gcpE"/>
    <property type="match status" value="1"/>
</dbReference>
<evidence type="ECO:0000256" key="6">
    <source>
        <dbReference type="ARBA" id="ARBA00023014"/>
    </source>
</evidence>
<evidence type="ECO:0000256" key="7">
    <source>
        <dbReference type="ARBA" id="ARBA00023229"/>
    </source>
</evidence>
<keyword evidence="5" id="KW-0408">Iron</keyword>
<dbReference type="Pfam" id="PF26540">
    <property type="entry name" value="GcpE_C"/>
    <property type="match status" value="1"/>
</dbReference>
<dbReference type="FunFam" id="3.20.20.20:FF:000005">
    <property type="entry name" value="4-hydroxy-3-methylbut-2-en-1-yl diphosphate synthase (flavodoxin)"/>
    <property type="match status" value="1"/>
</dbReference>
<dbReference type="GeneID" id="16994681"/>
<sequence>MSAPQSAFVSTVLLSGASCRTGSFLPLLEAGAARKRSAAAALHAQQRRVRGARLPLCAKVVGPARPTAPIPKPKDALSDQSGLVNLDLTGSIPRRKTRAVRVGDVYIGGGNPVVVQSMINEDTLDIEGCVASIRRLHEAGCEVVRLTVPSMAHAHAVGFIKQRLRETYRDVPLVADVHHNGMNIALEVAKHVDKVRINPGLYVFEKPDPNRTEYSRADFEAAAQKLKETLKPLILSLREQDKAMRIGVNHGSLSERMLFTYGDTPEGMVESALECIRVCRELDFHNLVISMKASKVPVMMAAYRLLAKRLDQESMDYPIHLGVTEAGDGEYGRIKSSIGIGGLLAEGIGDTIRVSLTEDPVKEIPVCYGILQALGLRRTMVEYVACPSCGRTLFNIEEVLHKVRDATKHMPGLSIAVMGCIVNGPGEMADADYGYVGKTPGKISLYRGREEIRTVPENQGVAELIKLMKEDGVWVDPPASPNASTEPKHDGSSKPATASRQPQASSV</sequence>
<dbReference type="GO" id="GO:0046429">
    <property type="term" value="F:4-hydroxy-3-methylbut-2-en-1-yl diphosphate synthase activity (ferredoxin)"/>
    <property type="evidence" value="ECO:0007669"/>
    <property type="project" value="InterPro"/>
</dbReference>
<evidence type="ECO:0000259" key="9">
    <source>
        <dbReference type="Pfam" id="PF04551"/>
    </source>
</evidence>
<dbReference type="PANTHER" id="PTHR30454">
    <property type="entry name" value="4-HYDROXY-3-METHYLBUT-2-EN-1-YL DIPHOSPHATE SYNTHASE"/>
    <property type="match status" value="1"/>
</dbReference>
<dbReference type="NCBIfam" id="NF001540">
    <property type="entry name" value="PRK00366.1"/>
    <property type="match status" value="1"/>
</dbReference>
<dbReference type="RefSeq" id="XP_005536899.1">
    <property type="nucleotide sequence ID" value="XM_005536842.1"/>
</dbReference>
<keyword evidence="7" id="KW-0414">Isoprene biosynthesis</keyword>
<dbReference type="InterPro" id="IPR058578">
    <property type="entry name" value="IspG_TIM"/>
</dbReference>
<comment type="cofactor">
    <cofactor evidence="1">
        <name>[4Fe-4S] cluster</name>
        <dbReference type="ChEBI" id="CHEBI:49883"/>
    </cofactor>
</comment>
<feature type="domain" description="IspG TIM-barrel" evidence="9">
    <location>
        <begin position="97"/>
        <end position="368"/>
    </location>
</feature>
<evidence type="ECO:0000256" key="3">
    <source>
        <dbReference type="ARBA" id="ARBA00022723"/>
    </source>
</evidence>
<dbReference type="SUPFAM" id="SSF56014">
    <property type="entry name" value="Nitrite and sulphite reductase 4Fe-4S domain-like"/>
    <property type="match status" value="1"/>
</dbReference>
<dbReference type="OMA" id="REATKHM"/>
<dbReference type="GO" id="GO:0051539">
    <property type="term" value="F:4 iron, 4 sulfur cluster binding"/>
    <property type="evidence" value="ECO:0007669"/>
    <property type="project" value="UniProtKB-KW"/>
</dbReference>
<feature type="compositionally biased region" description="Polar residues" evidence="8">
    <location>
        <begin position="494"/>
        <end position="507"/>
    </location>
</feature>
<dbReference type="GO" id="GO:0046872">
    <property type="term" value="F:metal ion binding"/>
    <property type="evidence" value="ECO:0007669"/>
    <property type="project" value="UniProtKB-KW"/>
</dbReference>
<evidence type="ECO:0000256" key="5">
    <source>
        <dbReference type="ARBA" id="ARBA00023004"/>
    </source>
</evidence>
<dbReference type="Gene3D" id="3.30.413.10">
    <property type="entry name" value="Sulfite Reductase Hemoprotein, domain 1"/>
    <property type="match status" value="1"/>
</dbReference>
<reference evidence="11 12" key="1">
    <citation type="journal article" date="2004" name="Nature">
        <title>Genome sequence of the ultrasmall unicellular red alga Cyanidioschyzon merolae 10D.</title>
        <authorList>
            <person name="Matsuzaki M."/>
            <person name="Misumi O."/>
            <person name="Shin-i T."/>
            <person name="Maruyama S."/>
            <person name="Takahara M."/>
            <person name="Miyagishima S."/>
            <person name="Mori T."/>
            <person name="Nishida K."/>
            <person name="Yagisawa F."/>
            <person name="Nishida K."/>
            <person name="Yoshida Y."/>
            <person name="Nishimura Y."/>
            <person name="Nakao S."/>
            <person name="Kobayashi T."/>
            <person name="Momoyama Y."/>
            <person name="Higashiyama T."/>
            <person name="Minoda A."/>
            <person name="Sano M."/>
            <person name="Nomoto H."/>
            <person name="Oishi K."/>
            <person name="Hayashi H."/>
            <person name="Ohta F."/>
            <person name="Nishizaka S."/>
            <person name="Haga S."/>
            <person name="Miura S."/>
            <person name="Morishita T."/>
            <person name="Kabeya Y."/>
            <person name="Terasawa K."/>
            <person name="Suzuki Y."/>
            <person name="Ishii Y."/>
            <person name="Asakawa S."/>
            <person name="Takano H."/>
            <person name="Ohta N."/>
            <person name="Kuroiwa H."/>
            <person name="Tanaka K."/>
            <person name="Shimizu N."/>
            <person name="Sugano S."/>
            <person name="Sato N."/>
            <person name="Nozaki H."/>
            <person name="Ogasawara N."/>
            <person name="Kohara Y."/>
            <person name="Kuroiwa T."/>
        </authorList>
    </citation>
    <scope>NUCLEOTIDE SEQUENCE [LARGE SCALE GENOMIC DNA]</scope>
    <source>
        <strain evidence="11 12">10D</strain>
    </source>
</reference>
<evidence type="ECO:0000256" key="8">
    <source>
        <dbReference type="SAM" id="MobiDB-lite"/>
    </source>
</evidence>
<proteinExistence type="inferred from homology"/>
<dbReference type="KEGG" id="cme:CYME_CML284C"/>
<dbReference type="InterPro" id="IPR045854">
    <property type="entry name" value="NO2/SO3_Rdtase_4Fe4S_sf"/>
</dbReference>
<protein>
    <submittedName>
        <fullName evidence="11">4-hydroxy-3-methylbut-2-en-1-yl diphosphate synthase</fullName>
    </submittedName>
</protein>
<dbReference type="Proteomes" id="UP000007014">
    <property type="component" value="Chromosome 12"/>
</dbReference>
<evidence type="ECO:0000313" key="11">
    <source>
        <dbReference type="EMBL" id="BAM80863.1"/>
    </source>
</evidence>
<reference evidence="11 12" key="2">
    <citation type="journal article" date="2007" name="BMC Biol.">
        <title>A 100%-complete sequence reveals unusually simple genomic features in the hot-spring red alga Cyanidioschyzon merolae.</title>
        <authorList>
            <person name="Nozaki H."/>
            <person name="Takano H."/>
            <person name="Misumi O."/>
            <person name="Terasawa K."/>
            <person name="Matsuzaki M."/>
            <person name="Maruyama S."/>
            <person name="Nishida K."/>
            <person name="Yagisawa F."/>
            <person name="Yoshida Y."/>
            <person name="Fujiwara T."/>
            <person name="Takio S."/>
            <person name="Tamura K."/>
            <person name="Chung S.J."/>
            <person name="Nakamura S."/>
            <person name="Kuroiwa H."/>
            <person name="Tanaka K."/>
            <person name="Sato N."/>
            <person name="Kuroiwa T."/>
        </authorList>
    </citation>
    <scope>NUCLEOTIDE SEQUENCE [LARGE SCALE GENOMIC DNA]</scope>
    <source>
        <strain evidence="11 12">10D</strain>
    </source>
</reference>
<dbReference type="InterPro" id="IPR058579">
    <property type="entry name" value="IspG_C"/>
</dbReference>
<dbReference type="AlphaFoldDB" id="M1VIF2"/>
<gene>
    <name evidence="11" type="ORF">CYME_CML284C</name>
</gene>